<comment type="caution">
    <text evidence="2">The sequence shown here is derived from an EMBL/GenBank/DDBJ whole genome shotgun (WGS) entry which is preliminary data.</text>
</comment>
<feature type="chain" id="PRO_5020299507" description="Lipoprotein" evidence="1">
    <location>
        <begin position="23"/>
        <end position="221"/>
    </location>
</feature>
<keyword evidence="1" id="KW-0732">Signal</keyword>
<feature type="signal peptide" evidence="1">
    <location>
        <begin position="1"/>
        <end position="22"/>
    </location>
</feature>
<sequence>MLKYMSKSLFAVGLVSLLAACAVQPPKQVDYTAFKNSKPHSILVLPPVSEATDVNAGNGVLAQVTYPLAEAGYYVLPVSLVSETFKQNGLTTANDIHAVAPAKLRQIFGADAALYIDINKYGVSYQVFDSVATVSVTARLVDLRNNTELWTGTGYASSAENDNNNNNGLLVQLIAAAIKQVVNKVSDAAYPVAGVADQRLLEAGRFNGILYGPRSPKYGTD</sequence>
<dbReference type="EMBL" id="SNZP01000008">
    <property type="protein sequence ID" value="TDR78396.1"/>
    <property type="molecule type" value="Genomic_DNA"/>
</dbReference>
<dbReference type="PROSITE" id="PS51257">
    <property type="entry name" value="PROKAR_LIPOPROTEIN"/>
    <property type="match status" value="1"/>
</dbReference>
<reference evidence="2 3" key="1">
    <citation type="submission" date="2019-03" db="EMBL/GenBank/DDBJ databases">
        <title>Genomic Encyclopedia of Type Strains, Phase III (KMG-III): the genomes of soil and plant-associated and newly described type strains.</title>
        <authorList>
            <person name="Whitman W."/>
        </authorList>
    </citation>
    <scope>NUCLEOTIDE SEQUENCE [LARGE SCALE GENOMIC DNA]</scope>
    <source>
        <strain evidence="2 3">CECT 8976</strain>
    </source>
</reference>
<dbReference type="Proteomes" id="UP000295611">
    <property type="component" value="Unassembled WGS sequence"/>
</dbReference>
<protein>
    <recommendedName>
        <fullName evidence="4">Lipoprotein</fullName>
    </recommendedName>
</protein>
<dbReference type="AlphaFoldDB" id="A0A4R7B3M9"/>
<name>A0A4R7B3M9_9NEIS</name>
<organism evidence="2 3">
    <name type="scientific">Paludibacterium purpuratum</name>
    <dbReference type="NCBI Taxonomy" id="1144873"/>
    <lineage>
        <taxon>Bacteria</taxon>
        <taxon>Pseudomonadati</taxon>
        <taxon>Pseudomonadota</taxon>
        <taxon>Betaproteobacteria</taxon>
        <taxon>Neisseriales</taxon>
        <taxon>Chromobacteriaceae</taxon>
        <taxon>Paludibacterium</taxon>
    </lineage>
</organism>
<proteinExistence type="predicted"/>
<dbReference type="Pfam" id="PF05643">
    <property type="entry name" value="GNA1162-like"/>
    <property type="match status" value="1"/>
</dbReference>
<dbReference type="Gene3D" id="3.40.50.10610">
    <property type="entry name" value="ABC-type transport auxiliary lipoprotein component"/>
    <property type="match status" value="1"/>
</dbReference>
<dbReference type="InterPro" id="IPR008517">
    <property type="entry name" value="GNA1162-like"/>
</dbReference>
<evidence type="ECO:0000313" key="2">
    <source>
        <dbReference type="EMBL" id="TDR78396.1"/>
    </source>
</evidence>
<keyword evidence="3" id="KW-1185">Reference proteome</keyword>
<gene>
    <name evidence="2" type="ORF">DFP86_108114</name>
</gene>
<accession>A0A4R7B3M9</accession>
<evidence type="ECO:0000313" key="3">
    <source>
        <dbReference type="Proteomes" id="UP000295611"/>
    </source>
</evidence>
<evidence type="ECO:0008006" key="4">
    <source>
        <dbReference type="Google" id="ProtNLM"/>
    </source>
</evidence>
<evidence type="ECO:0000256" key="1">
    <source>
        <dbReference type="SAM" id="SignalP"/>
    </source>
</evidence>